<comment type="cofactor">
    <cofactor evidence="1">
        <name>Zn(2+)</name>
        <dbReference type="ChEBI" id="CHEBI:29105"/>
    </cofactor>
</comment>
<reference evidence="7" key="1">
    <citation type="submission" date="2016-10" db="EMBL/GenBank/DDBJ databases">
        <authorList>
            <person name="Varghese N."/>
            <person name="Submissions S."/>
        </authorList>
    </citation>
    <scope>NUCLEOTIDE SEQUENCE [LARGE SCALE GENOMIC DNA]</scope>
    <source>
        <strain evidence="7">NLAE-zl-G277</strain>
    </source>
</reference>
<comment type="similarity">
    <text evidence="5">Belongs to the creatininase superfamily.</text>
</comment>
<dbReference type="Pfam" id="PF02633">
    <property type="entry name" value="Creatininase"/>
    <property type="match status" value="1"/>
</dbReference>
<dbReference type="Gene3D" id="3.40.50.10310">
    <property type="entry name" value="Creatininase"/>
    <property type="match status" value="1"/>
</dbReference>
<dbReference type="AlphaFoldDB" id="A0A1I0GWW4"/>
<evidence type="ECO:0000256" key="4">
    <source>
        <dbReference type="ARBA" id="ARBA00022833"/>
    </source>
</evidence>
<dbReference type="Proteomes" id="UP000198508">
    <property type="component" value="Unassembled WGS sequence"/>
</dbReference>
<dbReference type="InterPro" id="IPR003785">
    <property type="entry name" value="Creatininase/forma_Hydrolase"/>
</dbReference>
<dbReference type="NCBIfam" id="NF041098">
    <property type="entry name" value="diketo_inos_hlase_IolN"/>
    <property type="match status" value="1"/>
</dbReference>
<sequence length="371" mass="42609">MMNKKNWYTTEEPSIFFEDTSVGRMKKQLWEASEEEIDRILEEYGIPSPSELGMANTYIQTTNRSRVIERRRKNDIVFVPIGCTENHGKHANTGLDTFMVTQILEGLRRYTAKQGRECSIAFTPLNYGGHPYHHIAMPGTVNMPHEVVQETIIYMMLGLWNDGFRKIILVNNHGHLWMLEAAIQEFCKRFQLPGIFRVIDWHRAIREFFIPVDRGDSFETTFIHADEIETSMGMLLFPEMMDMEQAEEAWPKGYLPDGHFDVSVDAYRRPCRWSEGQGHQAIEIAGTPEGVVGNPRLATARKAKRPTAAILKYLTLVHDEILEAFPAGTVPPVEEMTLRTEAEMEPYLREPLSEGWKSVYGIPRIGAFEKL</sequence>
<dbReference type="GO" id="GO:0009231">
    <property type="term" value="P:riboflavin biosynthetic process"/>
    <property type="evidence" value="ECO:0007669"/>
    <property type="project" value="TreeGrafter"/>
</dbReference>
<dbReference type="RefSeq" id="WP_092364754.1">
    <property type="nucleotide sequence ID" value="NZ_CABJCG010000013.1"/>
</dbReference>
<proteinExistence type="inferred from homology"/>
<dbReference type="PANTHER" id="PTHR35005:SF1">
    <property type="entry name" value="2-AMINO-5-FORMYLAMINO-6-RIBOSYLAMINOPYRIMIDIN-4(3H)-ONE 5'-MONOPHOSPHATE DEFORMYLASE"/>
    <property type="match status" value="1"/>
</dbReference>
<dbReference type="PANTHER" id="PTHR35005">
    <property type="entry name" value="3-DEHYDRO-SCYLLO-INOSOSE HYDROLASE"/>
    <property type="match status" value="1"/>
</dbReference>
<dbReference type="GO" id="GO:0046872">
    <property type="term" value="F:metal ion binding"/>
    <property type="evidence" value="ECO:0007669"/>
    <property type="project" value="UniProtKB-KW"/>
</dbReference>
<evidence type="ECO:0000256" key="1">
    <source>
        <dbReference type="ARBA" id="ARBA00001947"/>
    </source>
</evidence>
<dbReference type="GO" id="GO:0016811">
    <property type="term" value="F:hydrolase activity, acting on carbon-nitrogen (but not peptide) bonds, in linear amides"/>
    <property type="evidence" value="ECO:0007669"/>
    <property type="project" value="TreeGrafter"/>
</dbReference>
<evidence type="ECO:0000313" key="7">
    <source>
        <dbReference type="Proteomes" id="UP000198508"/>
    </source>
</evidence>
<dbReference type="InterPro" id="IPR049842">
    <property type="entry name" value="Diketo_inos_hlase_IolN"/>
</dbReference>
<evidence type="ECO:0000313" key="6">
    <source>
        <dbReference type="EMBL" id="SET75890.1"/>
    </source>
</evidence>
<dbReference type="STRING" id="460384.SAMN05216313_113108"/>
<dbReference type="InterPro" id="IPR024087">
    <property type="entry name" value="Creatininase-like_sf"/>
</dbReference>
<dbReference type="EMBL" id="FOIM01000013">
    <property type="protein sequence ID" value="SET75890.1"/>
    <property type="molecule type" value="Genomic_DNA"/>
</dbReference>
<dbReference type="GeneID" id="93280707"/>
<dbReference type="SUPFAM" id="SSF102215">
    <property type="entry name" value="Creatininase"/>
    <property type="match status" value="1"/>
</dbReference>
<protein>
    <submittedName>
        <fullName evidence="6">Creatinine amidohydrolase</fullName>
    </submittedName>
</protein>
<accession>A0A1I0GWW4</accession>
<keyword evidence="2" id="KW-0479">Metal-binding</keyword>
<gene>
    <name evidence="6" type="ORF">SAMN05216313_113108</name>
</gene>
<name>A0A1I0GWW4_9FIRM</name>
<keyword evidence="3 6" id="KW-0378">Hydrolase</keyword>
<evidence type="ECO:0000256" key="3">
    <source>
        <dbReference type="ARBA" id="ARBA00022801"/>
    </source>
</evidence>
<organism evidence="6 7">
    <name type="scientific">Enterocloster lavalensis</name>
    <dbReference type="NCBI Taxonomy" id="460384"/>
    <lineage>
        <taxon>Bacteria</taxon>
        <taxon>Bacillati</taxon>
        <taxon>Bacillota</taxon>
        <taxon>Clostridia</taxon>
        <taxon>Lachnospirales</taxon>
        <taxon>Lachnospiraceae</taxon>
        <taxon>Enterocloster</taxon>
    </lineage>
</organism>
<evidence type="ECO:0000256" key="2">
    <source>
        <dbReference type="ARBA" id="ARBA00022723"/>
    </source>
</evidence>
<keyword evidence="7" id="KW-1185">Reference proteome</keyword>
<evidence type="ECO:0000256" key="5">
    <source>
        <dbReference type="ARBA" id="ARBA00024029"/>
    </source>
</evidence>
<keyword evidence="4" id="KW-0862">Zinc</keyword>